<dbReference type="AlphaFoldDB" id="A0A6F8PMK2"/>
<dbReference type="KEGG" id="tzo:THMIRHAT_10890"/>
<dbReference type="InterPro" id="IPR015867">
    <property type="entry name" value="N-reg_PII/ATP_PRibTrfase_C"/>
</dbReference>
<evidence type="ECO:0000313" key="2">
    <source>
        <dbReference type="Proteomes" id="UP000501466"/>
    </source>
</evidence>
<dbReference type="Pfam" id="PF11582">
    <property type="entry name" value="DUF3240"/>
    <property type="match status" value="1"/>
</dbReference>
<organism evidence="1 2">
    <name type="scientific">Thiosulfativibrio zosterae</name>
    <dbReference type="NCBI Taxonomy" id="2675053"/>
    <lineage>
        <taxon>Bacteria</taxon>
        <taxon>Pseudomonadati</taxon>
        <taxon>Pseudomonadota</taxon>
        <taxon>Gammaproteobacteria</taxon>
        <taxon>Thiotrichales</taxon>
        <taxon>Piscirickettsiaceae</taxon>
        <taxon>Thiosulfativibrio</taxon>
    </lineage>
</organism>
<evidence type="ECO:0000313" key="1">
    <source>
        <dbReference type="EMBL" id="BBP43343.1"/>
    </source>
</evidence>
<evidence type="ECO:0008006" key="3">
    <source>
        <dbReference type="Google" id="ProtNLM"/>
    </source>
</evidence>
<dbReference type="Gene3D" id="3.30.70.120">
    <property type="match status" value="1"/>
</dbReference>
<dbReference type="InterPro" id="IPR021634">
    <property type="entry name" value="DUF3240"/>
</dbReference>
<dbReference type="Proteomes" id="UP000501466">
    <property type="component" value="Chromosome"/>
</dbReference>
<dbReference type="EMBL" id="AP021888">
    <property type="protein sequence ID" value="BBP43343.1"/>
    <property type="molecule type" value="Genomic_DNA"/>
</dbReference>
<gene>
    <name evidence="1" type="ORF">THMIRHAT_10890</name>
</gene>
<reference evidence="2" key="1">
    <citation type="submission" date="2019-11" db="EMBL/GenBank/DDBJ databases">
        <title>Isolation and characterization of two novel species in the genus Thiomicrorhabdus.</title>
        <authorList>
            <person name="Mochizuki J."/>
            <person name="Kojima H."/>
            <person name="Fukui M."/>
        </authorList>
    </citation>
    <scope>NUCLEOTIDE SEQUENCE [LARGE SCALE GENOMIC DNA]</scope>
    <source>
        <strain evidence="2">AkT22</strain>
    </source>
</reference>
<name>A0A6F8PMK2_9GAMM</name>
<sequence>MSQTLLLRLNLEVELKHAVTDSLLTFEAMPLSFISYQVQSHQADQRLHSIREQVDGFTPKMMIEITVPESLLSALLQHLKADLPQANIPYQLLPSIQDGQL</sequence>
<dbReference type="RefSeq" id="WP_173291158.1">
    <property type="nucleotide sequence ID" value="NZ_AP021888.1"/>
</dbReference>
<keyword evidence="2" id="KW-1185">Reference proteome</keyword>
<accession>A0A6F8PMK2</accession>
<proteinExistence type="predicted"/>
<protein>
    <recommendedName>
        <fullName evidence="3">DUF3240 domain-containing protein</fullName>
    </recommendedName>
</protein>